<dbReference type="Pfam" id="PF07811">
    <property type="entry name" value="TadE"/>
    <property type="match status" value="1"/>
</dbReference>
<proteinExistence type="predicted"/>
<feature type="transmembrane region" description="Helical" evidence="1">
    <location>
        <begin position="20"/>
        <end position="41"/>
    </location>
</feature>
<keyword evidence="4" id="KW-1185">Reference proteome</keyword>
<dbReference type="RefSeq" id="WP_185716956.1">
    <property type="nucleotide sequence ID" value="NZ_BAAAWI010000001.1"/>
</dbReference>
<protein>
    <submittedName>
        <fullName evidence="3">Pilus assembly protein</fullName>
    </submittedName>
</protein>
<evidence type="ECO:0000313" key="3">
    <source>
        <dbReference type="EMBL" id="QNG50194.1"/>
    </source>
</evidence>
<keyword evidence="1" id="KW-1133">Transmembrane helix</keyword>
<sequence length="131" mass="13426">MTTPTDTGERGGSTSVQMAILWIAMITFILAVVQTALLYLAGQLALTAAEDGLRSGRYYGVGSAEQARLSAEDFLSRAAGTTLGAPTVEAVISDDGGTLQVSVSGTVLAVVPGMELHVDKQATGAIEQVTP</sequence>
<dbReference type="InterPro" id="IPR012495">
    <property type="entry name" value="TadE-like_dom"/>
</dbReference>
<dbReference type="Proteomes" id="UP000515728">
    <property type="component" value="Chromosome"/>
</dbReference>
<dbReference type="AlphaFoldDB" id="A0A7G7MBN3"/>
<name>A0A7G7MBN3_9PSEU</name>
<dbReference type="KEGG" id="ppel:H6H00_18240"/>
<keyword evidence="1" id="KW-0812">Transmembrane</keyword>
<reference evidence="3 4" key="1">
    <citation type="submission" date="2020-08" db="EMBL/GenBank/DDBJ databases">
        <authorList>
            <person name="Mo P."/>
        </authorList>
    </citation>
    <scope>NUCLEOTIDE SEQUENCE [LARGE SCALE GENOMIC DNA]</scope>
    <source>
        <strain evidence="3 4">CGMCC 4.1532</strain>
    </source>
</reference>
<organism evidence="3 4">
    <name type="scientific">Pseudonocardia petroleophila</name>
    <dbReference type="NCBI Taxonomy" id="37331"/>
    <lineage>
        <taxon>Bacteria</taxon>
        <taxon>Bacillati</taxon>
        <taxon>Actinomycetota</taxon>
        <taxon>Actinomycetes</taxon>
        <taxon>Pseudonocardiales</taxon>
        <taxon>Pseudonocardiaceae</taxon>
        <taxon>Pseudonocardia</taxon>
    </lineage>
</organism>
<feature type="domain" description="TadE-like" evidence="2">
    <location>
        <begin position="12"/>
        <end position="54"/>
    </location>
</feature>
<keyword evidence="1" id="KW-0472">Membrane</keyword>
<evidence type="ECO:0000259" key="2">
    <source>
        <dbReference type="Pfam" id="PF07811"/>
    </source>
</evidence>
<evidence type="ECO:0000256" key="1">
    <source>
        <dbReference type="SAM" id="Phobius"/>
    </source>
</evidence>
<gene>
    <name evidence="3" type="ORF">H6H00_18240</name>
</gene>
<evidence type="ECO:0000313" key="4">
    <source>
        <dbReference type="Proteomes" id="UP000515728"/>
    </source>
</evidence>
<dbReference type="EMBL" id="CP060131">
    <property type="protein sequence ID" value="QNG50194.1"/>
    <property type="molecule type" value="Genomic_DNA"/>
</dbReference>
<accession>A0A7G7MBN3</accession>